<reference evidence="2" key="1">
    <citation type="submission" date="2019-08" db="EMBL/GenBank/DDBJ databases">
        <authorList>
            <person name="Kucharzyk K."/>
            <person name="Murdoch R.W."/>
            <person name="Higgins S."/>
            <person name="Loffler F."/>
        </authorList>
    </citation>
    <scope>NUCLEOTIDE SEQUENCE</scope>
</reference>
<keyword evidence="1" id="KW-0472">Membrane</keyword>
<name>A0A645B098_9ZZZZ</name>
<sequence>MSFTDSILSALFVFAIVFLVLCGLYLLILLFSYLVRVLERKIKPSRSSPKA</sequence>
<evidence type="ECO:0000256" key="1">
    <source>
        <dbReference type="SAM" id="Phobius"/>
    </source>
</evidence>
<evidence type="ECO:0000313" key="2">
    <source>
        <dbReference type="EMBL" id="MPM55184.1"/>
    </source>
</evidence>
<gene>
    <name evidence="2" type="ORF">SDC9_101977</name>
</gene>
<comment type="caution">
    <text evidence="2">The sequence shown here is derived from an EMBL/GenBank/DDBJ whole genome shotgun (WGS) entry which is preliminary data.</text>
</comment>
<accession>A0A645B098</accession>
<organism evidence="2">
    <name type="scientific">bioreactor metagenome</name>
    <dbReference type="NCBI Taxonomy" id="1076179"/>
    <lineage>
        <taxon>unclassified sequences</taxon>
        <taxon>metagenomes</taxon>
        <taxon>ecological metagenomes</taxon>
    </lineage>
</organism>
<keyword evidence="1" id="KW-1133">Transmembrane helix</keyword>
<dbReference type="EMBL" id="VSSQ01015152">
    <property type="protein sequence ID" value="MPM55184.1"/>
    <property type="molecule type" value="Genomic_DNA"/>
</dbReference>
<keyword evidence="1" id="KW-0812">Transmembrane</keyword>
<proteinExistence type="predicted"/>
<feature type="transmembrane region" description="Helical" evidence="1">
    <location>
        <begin position="6"/>
        <end position="35"/>
    </location>
</feature>
<protein>
    <submittedName>
        <fullName evidence="2">Uncharacterized protein</fullName>
    </submittedName>
</protein>
<dbReference type="AlphaFoldDB" id="A0A645B098"/>